<dbReference type="InterPro" id="IPR022657">
    <property type="entry name" value="De-COase2_CS"/>
</dbReference>
<keyword evidence="3 5" id="KW-0663">Pyridoxal phosphate</keyword>
<dbReference type="Gene3D" id="2.40.37.10">
    <property type="entry name" value="Lyase, Ornithine Decarboxylase, Chain A, domain 1"/>
    <property type="match status" value="1"/>
</dbReference>
<feature type="binding site" evidence="5">
    <location>
        <position position="316"/>
    </location>
    <ligand>
        <name>substrate</name>
    </ligand>
</feature>
<keyword evidence="2 5" id="KW-0210">Decarboxylase</keyword>
<keyword evidence="5 8" id="KW-0457">Lysine biosynthesis</keyword>
<feature type="binding site" evidence="5">
    <location>
        <position position="371"/>
    </location>
    <ligand>
        <name>pyridoxal 5'-phosphate</name>
        <dbReference type="ChEBI" id="CHEBI:597326"/>
    </ligand>
</feature>
<evidence type="ECO:0000256" key="8">
    <source>
        <dbReference type="RuleBase" id="RU003738"/>
    </source>
</evidence>
<dbReference type="InterPro" id="IPR009006">
    <property type="entry name" value="Ala_racemase/Decarboxylase_C"/>
</dbReference>
<feature type="binding site" evidence="5">
    <location>
        <begin position="273"/>
        <end position="276"/>
    </location>
    <ligand>
        <name>pyridoxal 5'-phosphate</name>
        <dbReference type="ChEBI" id="CHEBI:597326"/>
    </ligand>
</feature>
<feature type="domain" description="Orn/DAP/Arg decarboxylase 2 N-terminal" evidence="9">
    <location>
        <begin position="36"/>
        <end position="279"/>
    </location>
</feature>
<feature type="active site" description="Proton donor" evidence="7">
    <location>
        <position position="342"/>
    </location>
</feature>
<evidence type="ECO:0000256" key="6">
    <source>
        <dbReference type="NCBIfam" id="TIGR01048"/>
    </source>
</evidence>
<comment type="function">
    <text evidence="5">Specifically catalyzes the decarboxylation of meso-diaminopimelate (meso-DAP) to L-lysine.</text>
</comment>
<evidence type="ECO:0000256" key="4">
    <source>
        <dbReference type="ARBA" id="ARBA00023239"/>
    </source>
</evidence>
<evidence type="ECO:0000256" key="3">
    <source>
        <dbReference type="ARBA" id="ARBA00022898"/>
    </source>
</evidence>
<accession>A0A8J6N613</accession>
<evidence type="ECO:0000256" key="5">
    <source>
        <dbReference type="HAMAP-Rule" id="MF_02120"/>
    </source>
</evidence>
<comment type="caution">
    <text evidence="10">The sequence shown here is derived from an EMBL/GenBank/DDBJ whole genome shotgun (WGS) entry which is preliminary data.</text>
</comment>
<dbReference type="PRINTS" id="PR01181">
    <property type="entry name" value="DAPDCRBXLASE"/>
</dbReference>
<evidence type="ECO:0000313" key="11">
    <source>
        <dbReference type="Proteomes" id="UP000650524"/>
    </source>
</evidence>
<feature type="binding site" evidence="5">
    <location>
        <position position="276"/>
    </location>
    <ligand>
        <name>substrate</name>
    </ligand>
</feature>
<dbReference type="SUPFAM" id="SSF50621">
    <property type="entry name" value="Alanine racemase C-terminal domain-like"/>
    <property type="match status" value="1"/>
</dbReference>
<dbReference type="AlphaFoldDB" id="A0A8J6N613"/>
<evidence type="ECO:0000256" key="2">
    <source>
        <dbReference type="ARBA" id="ARBA00022793"/>
    </source>
</evidence>
<dbReference type="SUPFAM" id="SSF51419">
    <property type="entry name" value="PLP-binding barrel"/>
    <property type="match status" value="1"/>
</dbReference>
<dbReference type="PRINTS" id="PR01179">
    <property type="entry name" value="ODADCRBXLASE"/>
</dbReference>
<keyword evidence="5" id="KW-0028">Amino-acid biosynthesis</keyword>
<protein>
    <recommendedName>
        <fullName evidence="5 6">Diaminopimelate decarboxylase</fullName>
        <shortName evidence="5">DAP decarboxylase</shortName>
        <shortName evidence="5">DAPDC</shortName>
        <ecNumber evidence="5 6">4.1.1.20</ecNumber>
    </recommendedName>
</protein>
<comment type="similarity">
    <text evidence="5">Belongs to the Orn/Lys/Arg decarboxylase class-II family. LysA subfamily.</text>
</comment>
<dbReference type="GO" id="GO:0009089">
    <property type="term" value="P:lysine biosynthetic process via diaminopimelate"/>
    <property type="evidence" value="ECO:0007669"/>
    <property type="project" value="UniProtKB-UniRule"/>
</dbReference>
<feature type="binding site" evidence="5">
    <location>
        <position position="371"/>
    </location>
    <ligand>
        <name>substrate</name>
    </ligand>
</feature>
<evidence type="ECO:0000256" key="7">
    <source>
        <dbReference type="PIRSR" id="PIRSR600183-50"/>
    </source>
</evidence>
<dbReference type="UniPathway" id="UPA00034">
    <property type="reaction ID" value="UER00027"/>
</dbReference>
<dbReference type="EMBL" id="JACNJD010000382">
    <property type="protein sequence ID" value="MBC8179395.1"/>
    <property type="molecule type" value="Genomic_DNA"/>
</dbReference>
<evidence type="ECO:0000256" key="1">
    <source>
        <dbReference type="ARBA" id="ARBA00001933"/>
    </source>
</evidence>
<comment type="cofactor">
    <cofactor evidence="1 5 7 8">
        <name>pyridoxal 5'-phosphate</name>
        <dbReference type="ChEBI" id="CHEBI:597326"/>
    </cofactor>
</comment>
<dbReference type="PANTHER" id="PTHR43727">
    <property type="entry name" value="DIAMINOPIMELATE DECARBOXYLASE"/>
    <property type="match status" value="1"/>
</dbReference>
<comment type="subunit">
    <text evidence="5">Homodimer.</text>
</comment>
<evidence type="ECO:0000313" key="10">
    <source>
        <dbReference type="EMBL" id="MBC8179395.1"/>
    </source>
</evidence>
<sequence>MHHFHYIKNELFCEEVPVATIAQELGTPLYLYSHATLKQHFKVFDGAFSGMKHLTCFSMKSNSNMAILRLFAMLGGGVDIVSGGELYRALKAGVEPTRIVYSGVGKEVAALEYALKTGILMFNVESAQEILKLNEVAERIGKKARLAIRVNPDVDPKTHPYISTGLKENKFGIDINDALEQYSVAASLNGLDVVGVSCHIGSQLTEVGPFVDALRKLKKLIEDLRDIGIRIDYLNLGGGLGITYEMEAPPDPEEYARAIQTELGASDLTLIFEPGRVIVGNAGILITKVLYTKPTKEKMFFVVDAAMNDLMRPSLYNSYHGIQPVKNRGREKVKADIVGPICESGDFLAKGRDMEMLEPDDLVAVMSAGAYGFSMSSTYNSRPKICEVMVKGDRYFTIRDRENFEDLIRGESIPDFLMEDQNKVQEG</sequence>
<dbReference type="Gene3D" id="3.20.20.10">
    <property type="entry name" value="Alanine racemase"/>
    <property type="match status" value="1"/>
</dbReference>
<proteinExistence type="inferred from homology"/>
<dbReference type="NCBIfam" id="TIGR01048">
    <property type="entry name" value="lysA"/>
    <property type="match status" value="1"/>
</dbReference>
<gene>
    <name evidence="5 10" type="primary">lysA</name>
    <name evidence="10" type="ORF">H8E19_18475</name>
</gene>
<feature type="binding site" evidence="5">
    <location>
        <position position="239"/>
    </location>
    <ligand>
        <name>pyridoxal 5'-phosphate</name>
        <dbReference type="ChEBI" id="CHEBI:597326"/>
    </ligand>
</feature>
<comment type="catalytic activity">
    <reaction evidence="5 8">
        <text>meso-2,6-diaminopimelate + H(+) = L-lysine + CO2</text>
        <dbReference type="Rhea" id="RHEA:15101"/>
        <dbReference type="ChEBI" id="CHEBI:15378"/>
        <dbReference type="ChEBI" id="CHEBI:16526"/>
        <dbReference type="ChEBI" id="CHEBI:32551"/>
        <dbReference type="ChEBI" id="CHEBI:57791"/>
        <dbReference type="EC" id="4.1.1.20"/>
    </reaction>
</comment>
<comment type="pathway">
    <text evidence="5 8">Amino-acid biosynthesis; L-lysine biosynthesis via DAP pathway; L-lysine from DL-2,6-diaminopimelate: step 1/1.</text>
</comment>
<reference evidence="10 11" key="1">
    <citation type="submission" date="2020-08" db="EMBL/GenBank/DDBJ databases">
        <title>Bridging the membrane lipid divide: bacteria of the FCB group superphylum have the potential to synthesize archaeal ether lipids.</title>
        <authorList>
            <person name="Villanueva L."/>
            <person name="Von Meijenfeldt F.A.B."/>
            <person name="Westbye A.B."/>
            <person name="Yadav S."/>
            <person name="Hopmans E.C."/>
            <person name="Dutilh B.E."/>
            <person name="Sinninghe Damste J.S."/>
        </authorList>
    </citation>
    <scope>NUCLEOTIDE SEQUENCE [LARGE SCALE GENOMIC DNA]</scope>
    <source>
        <strain evidence="10">NIOZ-UU27</strain>
    </source>
</reference>
<dbReference type="PANTHER" id="PTHR43727:SF2">
    <property type="entry name" value="GROUP IV DECARBOXYLASE"/>
    <property type="match status" value="1"/>
</dbReference>
<name>A0A8J6N613_9DELT</name>
<organism evidence="10 11">
    <name type="scientific">Candidatus Desulfacyla euxinica</name>
    <dbReference type="NCBI Taxonomy" id="2841693"/>
    <lineage>
        <taxon>Bacteria</taxon>
        <taxon>Deltaproteobacteria</taxon>
        <taxon>Candidatus Desulfacyla</taxon>
    </lineage>
</organism>
<dbReference type="InterPro" id="IPR000183">
    <property type="entry name" value="Orn/DAP/Arg_de-COase"/>
</dbReference>
<dbReference type="Pfam" id="PF02784">
    <property type="entry name" value="Orn_Arg_deC_N"/>
    <property type="match status" value="1"/>
</dbReference>
<dbReference type="Proteomes" id="UP000650524">
    <property type="component" value="Unassembled WGS sequence"/>
</dbReference>
<feature type="binding site" evidence="5">
    <location>
        <position position="312"/>
    </location>
    <ligand>
        <name>substrate</name>
    </ligand>
</feature>
<dbReference type="GO" id="GO:0030170">
    <property type="term" value="F:pyridoxal phosphate binding"/>
    <property type="evidence" value="ECO:0007669"/>
    <property type="project" value="UniProtKB-UniRule"/>
</dbReference>
<dbReference type="CDD" id="cd06828">
    <property type="entry name" value="PLPDE_III_DapDC"/>
    <property type="match status" value="1"/>
</dbReference>
<dbReference type="HAMAP" id="MF_02120">
    <property type="entry name" value="LysA"/>
    <property type="match status" value="1"/>
</dbReference>
<feature type="binding site" evidence="5">
    <location>
        <position position="343"/>
    </location>
    <ligand>
        <name>substrate</name>
    </ligand>
</feature>
<evidence type="ECO:0000259" key="9">
    <source>
        <dbReference type="Pfam" id="PF02784"/>
    </source>
</evidence>
<keyword evidence="4 5" id="KW-0456">Lyase</keyword>
<dbReference type="InterPro" id="IPR029066">
    <property type="entry name" value="PLP-binding_barrel"/>
</dbReference>
<dbReference type="EC" id="4.1.1.20" evidence="5 6"/>
<dbReference type="InterPro" id="IPR002986">
    <property type="entry name" value="DAP_deCOOHase_LysA"/>
</dbReference>
<feature type="modified residue" description="N6-(pyridoxal phosphate)lysine" evidence="5 7">
    <location>
        <position position="60"/>
    </location>
</feature>
<dbReference type="PROSITE" id="PS00879">
    <property type="entry name" value="ODR_DC_2_2"/>
    <property type="match status" value="1"/>
</dbReference>
<dbReference type="GO" id="GO:0008836">
    <property type="term" value="F:diaminopimelate decarboxylase activity"/>
    <property type="evidence" value="ECO:0007669"/>
    <property type="project" value="UniProtKB-UniRule"/>
</dbReference>
<dbReference type="FunFam" id="3.20.20.10:FF:000003">
    <property type="entry name" value="Diaminopimelate decarboxylase"/>
    <property type="match status" value="1"/>
</dbReference>
<dbReference type="InterPro" id="IPR022644">
    <property type="entry name" value="De-COase2_N"/>
</dbReference>